<evidence type="ECO:0000256" key="7">
    <source>
        <dbReference type="ARBA" id="ARBA00023018"/>
    </source>
</evidence>
<evidence type="ECO:0000256" key="9">
    <source>
        <dbReference type="ARBA" id="ARBA00023180"/>
    </source>
</evidence>
<feature type="domain" description="Protein kinase" evidence="15">
    <location>
        <begin position="633"/>
        <end position="714"/>
    </location>
</feature>
<dbReference type="CDD" id="cd00108">
    <property type="entry name" value="KR"/>
    <property type="match status" value="1"/>
</dbReference>
<dbReference type="InterPro" id="IPR001245">
    <property type="entry name" value="Ser-Thr/Tyr_kinase_cat_dom"/>
</dbReference>
<dbReference type="GO" id="GO:0050808">
    <property type="term" value="P:synapse organization"/>
    <property type="evidence" value="ECO:0007669"/>
    <property type="project" value="TreeGrafter"/>
</dbReference>
<feature type="domain" description="Ig-like" evidence="18">
    <location>
        <begin position="186"/>
        <end position="276"/>
    </location>
</feature>
<accession>A0A851LVS0</accession>
<evidence type="ECO:0000256" key="12">
    <source>
        <dbReference type="PROSITE-ProRule" id="PRU00121"/>
    </source>
</evidence>
<dbReference type="OrthoDB" id="2431000at2759"/>
<evidence type="ECO:0000256" key="13">
    <source>
        <dbReference type="PROSITE-ProRule" id="PRU10141"/>
    </source>
</evidence>
<evidence type="ECO:0000256" key="6">
    <source>
        <dbReference type="ARBA" id="ARBA00022840"/>
    </source>
</evidence>
<dbReference type="CDD" id="cd20968">
    <property type="entry name" value="IgI_2_MuSK"/>
    <property type="match status" value="1"/>
</dbReference>
<dbReference type="FunFam" id="3.30.200.20:FF:000159">
    <property type="entry name" value="muscle, skeletal receptor tyrosine-protein kinase"/>
    <property type="match status" value="1"/>
</dbReference>
<dbReference type="InterPro" id="IPR017441">
    <property type="entry name" value="Protein_kinase_ATP_BS"/>
</dbReference>
<dbReference type="InterPro" id="IPR000001">
    <property type="entry name" value="Kringle"/>
</dbReference>
<keyword evidence="4" id="KW-0677">Repeat</keyword>
<dbReference type="Pfam" id="PF07714">
    <property type="entry name" value="PK_Tyr_Ser-Thr"/>
    <property type="match status" value="1"/>
</dbReference>
<dbReference type="Gene3D" id="2.60.40.10">
    <property type="entry name" value="Immunoglobulins"/>
    <property type="match status" value="3"/>
</dbReference>
<dbReference type="GO" id="GO:0030424">
    <property type="term" value="C:axon"/>
    <property type="evidence" value="ECO:0007669"/>
    <property type="project" value="TreeGrafter"/>
</dbReference>
<dbReference type="InterPro" id="IPR003599">
    <property type="entry name" value="Ig_sub"/>
</dbReference>
<name>A0A851LVS0_CORCR</name>
<feature type="domain" description="Kringle" evidence="17">
    <location>
        <begin position="442"/>
        <end position="521"/>
    </location>
</feature>
<dbReference type="SUPFAM" id="SSF57440">
    <property type="entry name" value="Kringle-like"/>
    <property type="match status" value="1"/>
</dbReference>
<dbReference type="SMART" id="SM00409">
    <property type="entry name" value="IG"/>
    <property type="match status" value="3"/>
</dbReference>
<keyword evidence="9" id="KW-0325">Glycoprotein</keyword>
<gene>
    <name evidence="19" type="primary">Musk_0</name>
    <name evidence="19" type="ORF">CORCRI_R06105</name>
</gene>
<dbReference type="InterPro" id="IPR038178">
    <property type="entry name" value="Kringle_sf"/>
</dbReference>
<dbReference type="FunFam" id="2.60.40.10:FF:000409">
    <property type="entry name" value="Muscle, skeletal receptor tyrosine protein kinase"/>
    <property type="match status" value="1"/>
</dbReference>
<dbReference type="PROSITE" id="PS50835">
    <property type="entry name" value="IG_LIKE"/>
    <property type="match status" value="3"/>
</dbReference>
<keyword evidence="3 12" id="KW-0420">Kringle</keyword>
<dbReference type="Proteomes" id="UP000621168">
    <property type="component" value="Unassembled WGS sequence"/>
</dbReference>
<dbReference type="FunFam" id="1.10.2000.10:FF:000009">
    <property type="entry name" value="Muscle, skeletal, receptor tyrosine kinase"/>
    <property type="match status" value="1"/>
</dbReference>
<dbReference type="InterPro" id="IPR036179">
    <property type="entry name" value="Ig-like_dom_sf"/>
</dbReference>
<evidence type="ECO:0000259" key="15">
    <source>
        <dbReference type="PROSITE" id="PS50011"/>
    </source>
</evidence>
<dbReference type="GO" id="GO:0043025">
    <property type="term" value="C:neuronal cell body"/>
    <property type="evidence" value="ECO:0007669"/>
    <property type="project" value="TreeGrafter"/>
</dbReference>
<dbReference type="SMART" id="SM00130">
    <property type="entry name" value="KR"/>
    <property type="match status" value="1"/>
</dbReference>
<keyword evidence="8" id="KW-1015">Disulfide bond</keyword>
<dbReference type="InterPro" id="IPR013806">
    <property type="entry name" value="Kringle-like"/>
</dbReference>
<evidence type="ECO:0000313" key="19">
    <source>
        <dbReference type="EMBL" id="NXC19174.1"/>
    </source>
</evidence>
<feature type="binding site" evidence="13">
    <location>
        <position position="667"/>
    </location>
    <ligand>
        <name>ATP</name>
        <dbReference type="ChEBI" id="CHEBI:30616"/>
    </ligand>
</feature>
<keyword evidence="6 13" id="KW-0067">ATP-binding</keyword>
<feature type="domain" description="Ig-like" evidence="18">
    <location>
        <begin position="95"/>
        <end position="181"/>
    </location>
</feature>
<dbReference type="InterPro" id="IPR007110">
    <property type="entry name" value="Ig-like_dom"/>
</dbReference>
<feature type="domain" description="FZ" evidence="16">
    <location>
        <begin position="290"/>
        <end position="429"/>
    </location>
</feature>
<dbReference type="Pfam" id="PF00051">
    <property type="entry name" value="Kringle"/>
    <property type="match status" value="1"/>
</dbReference>
<dbReference type="InterPro" id="IPR013098">
    <property type="entry name" value="Ig_I-set"/>
</dbReference>
<dbReference type="PANTHER" id="PTHR45080:SF21">
    <property type="entry name" value="INACTIVE TYROSINE-PROTEIN KINASE 7"/>
    <property type="match status" value="1"/>
</dbReference>
<evidence type="ECO:0000256" key="1">
    <source>
        <dbReference type="ARBA" id="ARBA00004479"/>
    </source>
</evidence>
<keyword evidence="19" id="KW-0418">Kinase</keyword>
<dbReference type="PRINTS" id="PR00018">
    <property type="entry name" value="KRINGLE"/>
</dbReference>
<dbReference type="PROSITE" id="PS50070">
    <property type="entry name" value="KRINGLE_2"/>
    <property type="match status" value="1"/>
</dbReference>
<comment type="caution">
    <text evidence="19">The sequence shown here is derived from an EMBL/GenBank/DDBJ whole genome shotgun (WGS) entry which is preliminary data.</text>
</comment>
<dbReference type="SMART" id="SM00408">
    <property type="entry name" value="IGc2"/>
    <property type="match status" value="3"/>
</dbReference>
<evidence type="ECO:0000259" key="16">
    <source>
        <dbReference type="PROSITE" id="PS50038"/>
    </source>
</evidence>
<dbReference type="Gene3D" id="3.30.200.20">
    <property type="entry name" value="Phosphorylase Kinase, domain 1"/>
    <property type="match status" value="1"/>
</dbReference>
<keyword evidence="10" id="KW-0393">Immunoglobulin domain</keyword>
<dbReference type="Gene3D" id="2.40.20.10">
    <property type="entry name" value="Plasminogen Kringle 4"/>
    <property type="match status" value="1"/>
</dbReference>
<dbReference type="EMBL" id="WBMX01004421">
    <property type="protein sequence ID" value="NXC19174.1"/>
    <property type="molecule type" value="Genomic_DNA"/>
</dbReference>
<keyword evidence="14" id="KW-0812">Transmembrane</keyword>
<evidence type="ECO:0000256" key="8">
    <source>
        <dbReference type="ARBA" id="ARBA00023157"/>
    </source>
</evidence>
<dbReference type="Gene3D" id="1.10.2000.10">
    <property type="entry name" value="Frizzled cysteine-rich domain"/>
    <property type="match status" value="1"/>
</dbReference>
<dbReference type="GO" id="GO:0005886">
    <property type="term" value="C:plasma membrane"/>
    <property type="evidence" value="ECO:0007669"/>
    <property type="project" value="TreeGrafter"/>
</dbReference>
<feature type="non-terminal residue" evidence="19">
    <location>
        <position position="1"/>
    </location>
</feature>
<evidence type="ECO:0000256" key="2">
    <source>
        <dbReference type="ARBA" id="ARBA00022553"/>
    </source>
</evidence>
<feature type="non-terminal residue" evidence="19">
    <location>
        <position position="714"/>
    </location>
</feature>
<dbReference type="InterPro" id="IPR036790">
    <property type="entry name" value="Frizzled_dom_sf"/>
</dbReference>
<feature type="transmembrane region" description="Helical" evidence="14">
    <location>
        <begin position="550"/>
        <end position="576"/>
    </location>
</feature>
<evidence type="ECO:0000256" key="14">
    <source>
        <dbReference type="SAM" id="Phobius"/>
    </source>
</evidence>
<evidence type="ECO:0000256" key="11">
    <source>
        <dbReference type="ARBA" id="ARBA00034103"/>
    </source>
</evidence>
<sequence length="714" mass="78849">APLISTPLETVDALVEDIAKFVCVVESYPEPEITWTRNSIPIRLFDTRYSIQRNGQLLTILSVEDSDDGVYCCTADNGVGAAAQSCGALQVKMRPKITRPPTNVEIIEGLKAVLPCTTMGNPKPAVSWIKGETVVKENARIAVLDSGNLRIHNVQREDAGQYRCVAKNSLGTAYSKPATVVVEVFARILKAPESQNTTFGSVVTLRCTATGLPVPTVTWLENGKAVSAGSTAESVKDRVVDSRLQVYVTRPGLFTCLATNKHSKTFGAAKAAATISVSGVLGKKGKLYKGDAGYCSTYRGEVCSAILAKNALVFFNSSYADPEETQELLVHTAWAELKMVSSFCQPAAESLLCNYIFQECNPSGAGPAPKPVCRENCLAVKDLYCFKEWLSMEENSQKGIYKPGLMLLALPECNRLPSLHQDPSACTHIPFFGKVAHTARWTCYSGNGQFYQGWANVTASGIPCQKWSDQAPHLHRRTPQVFPELTDAENYCRNPGGENERPWCYTKNPSVTWEYCSVSLFLEASLSLGTRKPNGETPDLPPPPPFSPTYSMTVIISIISSFALVVILVIVTLVCCRQRKQWKNKKRESETPTLTTLPSELLLDRLHPNPMYQRMPLLLNPKLLSLEYPRNNIEYVRDIGEGAFGRVFQARAPGLLPYEPFTMVAVKMLKEEASADMQADFQREAALMAEFDNPNIVKLLGMNEVPMYWVFFFL</sequence>
<evidence type="ECO:0000256" key="10">
    <source>
        <dbReference type="ARBA" id="ARBA00023319"/>
    </source>
</evidence>
<evidence type="ECO:0000259" key="17">
    <source>
        <dbReference type="PROSITE" id="PS50070"/>
    </source>
</evidence>
<dbReference type="Pfam" id="PF01392">
    <property type="entry name" value="Fz"/>
    <property type="match status" value="1"/>
</dbReference>
<keyword evidence="7" id="KW-0770">Synapse</keyword>
<evidence type="ECO:0000313" key="20">
    <source>
        <dbReference type="Proteomes" id="UP000621168"/>
    </source>
</evidence>
<dbReference type="SUPFAM" id="SSF56112">
    <property type="entry name" value="Protein kinase-like (PK-like)"/>
    <property type="match status" value="1"/>
</dbReference>
<dbReference type="GO" id="GO:0005524">
    <property type="term" value="F:ATP binding"/>
    <property type="evidence" value="ECO:0007669"/>
    <property type="project" value="UniProtKB-UniRule"/>
</dbReference>
<dbReference type="GO" id="GO:0045202">
    <property type="term" value="C:synapse"/>
    <property type="evidence" value="ECO:0007669"/>
    <property type="project" value="UniProtKB-SubCell"/>
</dbReference>
<dbReference type="PROSITE" id="PS00107">
    <property type="entry name" value="PROTEIN_KINASE_ATP"/>
    <property type="match status" value="1"/>
</dbReference>
<feature type="domain" description="Ig-like" evidence="18">
    <location>
        <begin position="2"/>
        <end position="90"/>
    </location>
</feature>
<proteinExistence type="predicted"/>
<dbReference type="PROSITE" id="PS00021">
    <property type="entry name" value="KRINGLE_1"/>
    <property type="match status" value="1"/>
</dbReference>
<evidence type="ECO:0000256" key="4">
    <source>
        <dbReference type="ARBA" id="ARBA00022737"/>
    </source>
</evidence>
<dbReference type="InterPro" id="IPR018056">
    <property type="entry name" value="Kringle_CS"/>
</dbReference>
<dbReference type="PROSITE" id="PS50038">
    <property type="entry name" value="FZ"/>
    <property type="match status" value="1"/>
</dbReference>
<dbReference type="Pfam" id="PF13927">
    <property type="entry name" value="Ig_3"/>
    <property type="match status" value="1"/>
</dbReference>
<keyword evidence="14" id="KW-1133">Transmembrane helix</keyword>
<dbReference type="InterPro" id="IPR003598">
    <property type="entry name" value="Ig_sub2"/>
</dbReference>
<dbReference type="InterPro" id="IPR050958">
    <property type="entry name" value="Cell_Adh-Cytoskel_Orgn"/>
</dbReference>
<dbReference type="GO" id="GO:0004672">
    <property type="term" value="F:protein kinase activity"/>
    <property type="evidence" value="ECO:0007669"/>
    <property type="project" value="InterPro"/>
</dbReference>
<comment type="caution">
    <text evidence="12">Lacks conserved residue(s) required for the propagation of feature annotation.</text>
</comment>
<protein>
    <submittedName>
        <fullName evidence="19">MUSK kinase</fullName>
    </submittedName>
</protein>
<dbReference type="GO" id="GO:0008046">
    <property type="term" value="F:axon guidance receptor activity"/>
    <property type="evidence" value="ECO:0007669"/>
    <property type="project" value="TreeGrafter"/>
</dbReference>
<dbReference type="AlphaFoldDB" id="A0A851LVS0"/>
<dbReference type="Pfam" id="PF07679">
    <property type="entry name" value="I-set"/>
    <property type="match status" value="2"/>
</dbReference>
<dbReference type="CDD" id="cd07469">
    <property type="entry name" value="CRD_TK_ROR_related"/>
    <property type="match status" value="1"/>
</dbReference>
<dbReference type="PANTHER" id="PTHR45080">
    <property type="entry name" value="CONTACTIN 5"/>
    <property type="match status" value="1"/>
</dbReference>
<dbReference type="InterPro" id="IPR013783">
    <property type="entry name" value="Ig-like_fold"/>
</dbReference>
<evidence type="ECO:0000256" key="3">
    <source>
        <dbReference type="ARBA" id="ARBA00022572"/>
    </source>
</evidence>
<dbReference type="InterPro" id="IPR020067">
    <property type="entry name" value="Frizzled_dom"/>
</dbReference>
<keyword evidence="5 13" id="KW-0547">Nucleotide-binding</keyword>
<keyword evidence="19" id="KW-0808">Transferase</keyword>
<dbReference type="PROSITE" id="PS50011">
    <property type="entry name" value="PROTEIN_KINASE_DOM"/>
    <property type="match status" value="1"/>
</dbReference>
<keyword evidence="14" id="KW-0472">Membrane</keyword>
<keyword evidence="2" id="KW-0597">Phosphoprotein</keyword>
<dbReference type="InterPro" id="IPR011009">
    <property type="entry name" value="Kinase-like_dom_sf"/>
</dbReference>
<reference evidence="19" key="1">
    <citation type="submission" date="2019-09" db="EMBL/GenBank/DDBJ databases">
        <title>Bird 10,000 Genomes (B10K) Project - Family phase.</title>
        <authorList>
            <person name="Zhang G."/>
        </authorList>
    </citation>
    <scope>NUCLEOTIDE SEQUENCE</scope>
    <source>
        <strain evidence="19">B10K-CU-031-40</strain>
    </source>
</reference>
<dbReference type="FunFam" id="2.60.40.10:FF:000260">
    <property type="entry name" value="Muscle, skeletal receptor tyrosine protein kinase"/>
    <property type="match status" value="1"/>
</dbReference>
<dbReference type="SUPFAM" id="SSF48726">
    <property type="entry name" value="Immunoglobulin"/>
    <property type="match status" value="3"/>
</dbReference>
<comment type="subcellular location">
    <subcellularLocation>
        <location evidence="1">Membrane</location>
        <topology evidence="1">Single-pass type I membrane protein</topology>
    </subcellularLocation>
    <subcellularLocation>
        <location evidence="11">Synapse</location>
    </subcellularLocation>
</comment>
<dbReference type="FunFam" id="2.60.40.10:FF:000322">
    <property type="entry name" value="Muscle, skeletal receptor tyrosine protein kinase"/>
    <property type="match status" value="1"/>
</dbReference>
<keyword evidence="20" id="KW-1185">Reference proteome</keyword>
<evidence type="ECO:0000256" key="5">
    <source>
        <dbReference type="ARBA" id="ARBA00022741"/>
    </source>
</evidence>
<dbReference type="GO" id="GO:0007156">
    <property type="term" value="P:homophilic cell adhesion via plasma membrane adhesion molecules"/>
    <property type="evidence" value="ECO:0007669"/>
    <property type="project" value="TreeGrafter"/>
</dbReference>
<dbReference type="InterPro" id="IPR000719">
    <property type="entry name" value="Prot_kinase_dom"/>
</dbReference>
<evidence type="ECO:0000259" key="18">
    <source>
        <dbReference type="PROSITE" id="PS50835"/>
    </source>
</evidence>
<organism evidence="19 20">
    <name type="scientific">Corythaeola cristata</name>
    <name type="common">Great blue turaco</name>
    <dbReference type="NCBI Taxonomy" id="103954"/>
    <lineage>
        <taxon>Eukaryota</taxon>
        <taxon>Metazoa</taxon>
        <taxon>Chordata</taxon>
        <taxon>Craniata</taxon>
        <taxon>Vertebrata</taxon>
        <taxon>Euteleostomi</taxon>
        <taxon>Archelosauria</taxon>
        <taxon>Archosauria</taxon>
        <taxon>Dinosauria</taxon>
        <taxon>Saurischia</taxon>
        <taxon>Theropoda</taxon>
        <taxon>Coelurosauria</taxon>
        <taxon>Aves</taxon>
        <taxon>Neognathae</taxon>
        <taxon>Neoaves</taxon>
        <taxon>Otidimorphae</taxon>
        <taxon>Musophagiformes</taxon>
        <taxon>Musophagidae</taxon>
        <taxon>Corythaeola</taxon>
    </lineage>
</organism>